<dbReference type="AlphaFoldDB" id="A0A9D3RJA8"/>
<dbReference type="Gene3D" id="1.20.140.150">
    <property type="match status" value="1"/>
</dbReference>
<dbReference type="Pfam" id="PF00822">
    <property type="entry name" value="PMP22_Claudin"/>
    <property type="match status" value="1"/>
</dbReference>
<evidence type="ECO:0000256" key="4">
    <source>
        <dbReference type="ARBA" id="ARBA00022989"/>
    </source>
</evidence>
<feature type="transmembrane region" description="Helical" evidence="6">
    <location>
        <begin position="58"/>
        <end position="82"/>
    </location>
</feature>
<feature type="signal peptide" evidence="7">
    <location>
        <begin position="1"/>
        <end position="27"/>
    </location>
</feature>
<reference evidence="8" key="1">
    <citation type="submission" date="2021-01" db="EMBL/GenBank/DDBJ databases">
        <title>A chromosome-scale assembly of European eel, Anguilla anguilla.</title>
        <authorList>
            <person name="Henkel C."/>
            <person name="Jong-Raadsen S.A."/>
            <person name="Dufour S."/>
            <person name="Weltzien F.-A."/>
            <person name="Palstra A.P."/>
            <person name="Pelster B."/>
            <person name="Spaink H.P."/>
            <person name="Van Den Thillart G.E."/>
            <person name="Jansen H."/>
            <person name="Zahm M."/>
            <person name="Klopp C."/>
            <person name="Cedric C."/>
            <person name="Louis A."/>
            <person name="Berthelot C."/>
            <person name="Parey E."/>
            <person name="Roest Crollius H."/>
            <person name="Montfort J."/>
            <person name="Robinson-Rechavi M."/>
            <person name="Bucao C."/>
            <person name="Bouchez O."/>
            <person name="Gislard M."/>
            <person name="Lluch J."/>
            <person name="Milhes M."/>
            <person name="Lampietro C."/>
            <person name="Lopez Roques C."/>
            <person name="Donnadieu C."/>
            <person name="Braasch I."/>
            <person name="Desvignes T."/>
            <person name="Postlethwait J."/>
            <person name="Bobe J."/>
            <person name="Guiguen Y."/>
            <person name="Dirks R."/>
        </authorList>
    </citation>
    <scope>NUCLEOTIDE SEQUENCE</scope>
    <source>
        <strain evidence="8">Tag_6206</strain>
        <tissue evidence="8">Liver</tissue>
    </source>
</reference>
<sequence length="157" mass="17318">MLLRILIILTLHVTVLVLLFVSAIVNAWTVGETSGSDLWLKCSTSNGGYHCKPTPTGVWIQLVQGLMVLSVLYSALALLFFLCQLFTLRKGGRFFLAAVFQILASVLVMSAAAVYTVQSPGWAQEREVFGFSYMLAWVAFPLALLSGLVYIILRKIE</sequence>
<evidence type="ECO:0000256" key="6">
    <source>
        <dbReference type="RuleBase" id="RU363088"/>
    </source>
</evidence>
<evidence type="ECO:0008006" key="10">
    <source>
        <dbReference type="Google" id="ProtNLM"/>
    </source>
</evidence>
<feature type="transmembrane region" description="Helical" evidence="6">
    <location>
        <begin position="129"/>
        <end position="153"/>
    </location>
</feature>
<feature type="chain" id="PRO_5039632263" description="Peripheral myelin protein 22" evidence="7">
    <location>
        <begin position="28"/>
        <end position="157"/>
    </location>
</feature>
<protein>
    <recommendedName>
        <fullName evidence="10">Peripheral myelin protein 22</fullName>
    </recommendedName>
</protein>
<keyword evidence="9" id="KW-1185">Reference proteome</keyword>
<dbReference type="EMBL" id="JAFIRN010000017">
    <property type="protein sequence ID" value="KAG5832706.1"/>
    <property type="molecule type" value="Genomic_DNA"/>
</dbReference>
<keyword evidence="4 6" id="KW-1133">Transmembrane helix</keyword>
<evidence type="ECO:0000256" key="3">
    <source>
        <dbReference type="ARBA" id="ARBA00022692"/>
    </source>
</evidence>
<evidence type="ECO:0000313" key="8">
    <source>
        <dbReference type="EMBL" id="KAG5832706.1"/>
    </source>
</evidence>
<comment type="caution">
    <text evidence="6">Lacks conserved residue(s) required for the propagation of feature annotation.</text>
</comment>
<dbReference type="GO" id="GO:0005886">
    <property type="term" value="C:plasma membrane"/>
    <property type="evidence" value="ECO:0007669"/>
    <property type="project" value="TreeGrafter"/>
</dbReference>
<organism evidence="8 9">
    <name type="scientific">Anguilla anguilla</name>
    <name type="common">European freshwater eel</name>
    <name type="synonym">Muraena anguilla</name>
    <dbReference type="NCBI Taxonomy" id="7936"/>
    <lineage>
        <taxon>Eukaryota</taxon>
        <taxon>Metazoa</taxon>
        <taxon>Chordata</taxon>
        <taxon>Craniata</taxon>
        <taxon>Vertebrata</taxon>
        <taxon>Euteleostomi</taxon>
        <taxon>Actinopterygii</taxon>
        <taxon>Neopterygii</taxon>
        <taxon>Teleostei</taxon>
        <taxon>Anguilliformes</taxon>
        <taxon>Anguillidae</taxon>
        <taxon>Anguilla</taxon>
    </lineage>
</organism>
<accession>A0A9D3RJA8</accession>
<comment type="subcellular location">
    <subcellularLocation>
        <location evidence="1 6">Membrane</location>
        <topology evidence="1 6">Multi-pass membrane protein</topology>
    </subcellularLocation>
</comment>
<evidence type="ECO:0000256" key="5">
    <source>
        <dbReference type="ARBA" id="ARBA00023136"/>
    </source>
</evidence>
<keyword evidence="7" id="KW-0732">Signal</keyword>
<name>A0A9D3RJA8_ANGAN</name>
<proteinExistence type="inferred from homology"/>
<dbReference type="InterPro" id="IPR004031">
    <property type="entry name" value="PMP22/EMP/MP20/Claudin"/>
</dbReference>
<evidence type="ECO:0000256" key="7">
    <source>
        <dbReference type="SAM" id="SignalP"/>
    </source>
</evidence>
<comment type="caution">
    <text evidence="8">The sequence shown here is derived from an EMBL/GenBank/DDBJ whole genome shotgun (WGS) entry which is preliminary data.</text>
</comment>
<evidence type="ECO:0000256" key="1">
    <source>
        <dbReference type="ARBA" id="ARBA00004141"/>
    </source>
</evidence>
<evidence type="ECO:0000313" key="9">
    <source>
        <dbReference type="Proteomes" id="UP001044222"/>
    </source>
</evidence>
<dbReference type="PANTHER" id="PTHR10671:SF7">
    <property type="entry name" value="PERIPHERAL MYELIN PROTEIN 22"/>
    <property type="match status" value="1"/>
</dbReference>
<feature type="transmembrane region" description="Helical" evidence="6">
    <location>
        <begin position="94"/>
        <end position="117"/>
    </location>
</feature>
<comment type="similarity">
    <text evidence="2 6">Belongs to the PMP-22/EMP/MP20 family.</text>
</comment>
<dbReference type="PANTHER" id="PTHR10671">
    <property type="entry name" value="EPITHELIAL MEMBRANE PROTEIN-RELATED"/>
    <property type="match status" value="1"/>
</dbReference>
<keyword evidence="3 6" id="KW-0812">Transmembrane</keyword>
<dbReference type="PRINTS" id="PR01453">
    <property type="entry name" value="EPMEMFAMILY"/>
</dbReference>
<keyword evidence="5 6" id="KW-0472">Membrane</keyword>
<dbReference type="OrthoDB" id="6084046at2759"/>
<gene>
    <name evidence="8" type="ORF">ANANG_G00293990</name>
</gene>
<dbReference type="InterPro" id="IPR050579">
    <property type="entry name" value="PMP-22/EMP/MP20-like"/>
</dbReference>
<dbReference type="InterPro" id="IPR004032">
    <property type="entry name" value="PMP22_EMP_MP20"/>
</dbReference>
<evidence type="ECO:0000256" key="2">
    <source>
        <dbReference type="ARBA" id="ARBA00006864"/>
    </source>
</evidence>
<dbReference type="Proteomes" id="UP001044222">
    <property type="component" value="Chromosome 17"/>
</dbReference>